<evidence type="ECO:0000256" key="2">
    <source>
        <dbReference type="ARBA" id="ARBA00023125"/>
    </source>
</evidence>
<dbReference type="SMART" id="SM00342">
    <property type="entry name" value="HTH_ARAC"/>
    <property type="match status" value="1"/>
</dbReference>
<dbReference type="Proteomes" id="UP001153404">
    <property type="component" value="Unassembled WGS sequence"/>
</dbReference>
<name>A0A9X4KSC6_9BACL</name>
<evidence type="ECO:0000256" key="1">
    <source>
        <dbReference type="ARBA" id="ARBA00023015"/>
    </source>
</evidence>
<reference evidence="5" key="1">
    <citation type="submission" date="2022-10" db="EMBL/GenBank/DDBJ databases">
        <title>Comparative genomic analysis of Cohnella hashimotonis sp. nov., isolated from the International Space Station.</title>
        <authorList>
            <person name="Simpson A."/>
            <person name="Venkateswaran K."/>
        </authorList>
    </citation>
    <scope>NUCLEOTIDE SEQUENCE</scope>
    <source>
        <strain evidence="5">DSM 28161</strain>
    </source>
</reference>
<dbReference type="PANTHER" id="PTHR43280:SF2">
    <property type="entry name" value="HTH-TYPE TRANSCRIPTIONAL REGULATOR EXSA"/>
    <property type="match status" value="1"/>
</dbReference>
<sequence length="210" mass="23652">MTLALEKEDREAFAGLLARLFAEEGDAGMMEDSIRAMRVVLLASALCRKYNGEAPGLRDRTWTCYYAIRRFESRDSVARHVEDFAEYAISVIAEAKKSGTAAIVDAVRGYIDRHYAYELSLSAIADDYHISETYLSKIFKKQVGKTFSEYILELRMAQAVKLLERSDLNLDDIAGLVGFSNASYFSNVFKKQFGASPSSYRLREHLSAQP</sequence>
<dbReference type="PANTHER" id="PTHR43280">
    <property type="entry name" value="ARAC-FAMILY TRANSCRIPTIONAL REGULATOR"/>
    <property type="match status" value="1"/>
</dbReference>
<dbReference type="GO" id="GO:0043565">
    <property type="term" value="F:sequence-specific DNA binding"/>
    <property type="evidence" value="ECO:0007669"/>
    <property type="project" value="InterPro"/>
</dbReference>
<dbReference type="PROSITE" id="PS01124">
    <property type="entry name" value="HTH_ARAC_FAMILY_2"/>
    <property type="match status" value="1"/>
</dbReference>
<gene>
    <name evidence="5" type="ORF">OMP40_11840</name>
</gene>
<dbReference type="SUPFAM" id="SSF46689">
    <property type="entry name" value="Homeodomain-like"/>
    <property type="match status" value="2"/>
</dbReference>
<evidence type="ECO:0000313" key="6">
    <source>
        <dbReference type="Proteomes" id="UP001153404"/>
    </source>
</evidence>
<dbReference type="InterPro" id="IPR018060">
    <property type="entry name" value="HTH_AraC"/>
</dbReference>
<dbReference type="InterPro" id="IPR020449">
    <property type="entry name" value="Tscrpt_reg_AraC-type_HTH"/>
</dbReference>
<dbReference type="PRINTS" id="PR00032">
    <property type="entry name" value="HTHARAC"/>
</dbReference>
<proteinExistence type="predicted"/>
<feature type="domain" description="HTH araC/xylS-type" evidence="4">
    <location>
        <begin position="105"/>
        <end position="203"/>
    </location>
</feature>
<comment type="caution">
    <text evidence="5">The sequence shown here is derived from an EMBL/GenBank/DDBJ whole genome shotgun (WGS) entry which is preliminary data.</text>
</comment>
<dbReference type="GO" id="GO:0003700">
    <property type="term" value="F:DNA-binding transcription factor activity"/>
    <property type="evidence" value="ECO:0007669"/>
    <property type="project" value="InterPro"/>
</dbReference>
<protein>
    <submittedName>
        <fullName evidence="5">AraC family transcriptional regulator</fullName>
    </submittedName>
</protein>
<accession>A0A9X4KSC6</accession>
<keyword evidence="1" id="KW-0805">Transcription regulation</keyword>
<dbReference type="Gene3D" id="1.10.10.60">
    <property type="entry name" value="Homeodomain-like"/>
    <property type="match status" value="2"/>
</dbReference>
<dbReference type="InterPro" id="IPR009057">
    <property type="entry name" value="Homeodomain-like_sf"/>
</dbReference>
<keyword evidence="6" id="KW-1185">Reference proteome</keyword>
<dbReference type="EMBL" id="JAPDIA010000003">
    <property type="protein sequence ID" value="MDG0809957.1"/>
    <property type="molecule type" value="Genomic_DNA"/>
</dbReference>
<dbReference type="Pfam" id="PF12833">
    <property type="entry name" value="HTH_18"/>
    <property type="match status" value="1"/>
</dbReference>
<evidence type="ECO:0000256" key="3">
    <source>
        <dbReference type="ARBA" id="ARBA00023163"/>
    </source>
</evidence>
<dbReference type="RefSeq" id="WP_277531532.1">
    <property type="nucleotide sequence ID" value="NZ_JAPDIA010000003.1"/>
</dbReference>
<evidence type="ECO:0000313" key="5">
    <source>
        <dbReference type="EMBL" id="MDG0809957.1"/>
    </source>
</evidence>
<keyword evidence="3" id="KW-0804">Transcription</keyword>
<evidence type="ECO:0000259" key="4">
    <source>
        <dbReference type="PROSITE" id="PS01124"/>
    </source>
</evidence>
<organism evidence="5 6">
    <name type="scientific">Cohnella rhizosphaerae</name>
    <dbReference type="NCBI Taxonomy" id="1457232"/>
    <lineage>
        <taxon>Bacteria</taxon>
        <taxon>Bacillati</taxon>
        <taxon>Bacillota</taxon>
        <taxon>Bacilli</taxon>
        <taxon>Bacillales</taxon>
        <taxon>Paenibacillaceae</taxon>
        <taxon>Cohnella</taxon>
    </lineage>
</organism>
<keyword evidence="2" id="KW-0238">DNA-binding</keyword>
<dbReference type="AlphaFoldDB" id="A0A9X4KSC6"/>